<dbReference type="PANTHER" id="PTHR43792:SF1">
    <property type="entry name" value="N-ACETYLTRANSFERASE DOMAIN-CONTAINING PROTEIN"/>
    <property type="match status" value="1"/>
</dbReference>
<reference evidence="2 3" key="1">
    <citation type="submission" date="2020-05" db="EMBL/GenBank/DDBJ databases">
        <title>Whole Genome Sequences of Enterobacteriales Associated with the International Space Station.</title>
        <authorList>
            <person name="Bharadwaj A."/>
            <person name="Daudu R."/>
            <person name="Singh N."/>
            <person name="Wood J."/>
            <person name="Debieu M."/>
            <person name="Mason C."/>
            <person name="Wang C."/>
            <person name="Venkateswaran K."/>
        </authorList>
    </citation>
    <scope>NUCLEOTIDE SEQUENCE [LARGE SCALE GENOMIC DNA]</scope>
    <source>
        <strain evidence="2 3">IF5SW-B1</strain>
    </source>
</reference>
<dbReference type="InterPro" id="IPR016181">
    <property type="entry name" value="Acyl_CoA_acyltransferase"/>
</dbReference>
<feature type="domain" description="N-acetyltransferase" evidence="1">
    <location>
        <begin position="7"/>
        <end position="177"/>
    </location>
</feature>
<dbReference type="AlphaFoldDB" id="A0A7Y6TQP8"/>
<dbReference type="Gene3D" id="3.40.630.30">
    <property type="match status" value="1"/>
</dbReference>
<dbReference type="Pfam" id="PF13302">
    <property type="entry name" value="Acetyltransf_3"/>
    <property type="match status" value="1"/>
</dbReference>
<evidence type="ECO:0000259" key="1">
    <source>
        <dbReference type="PROSITE" id="PS51186"/>
    </source>
</evidence>
<dbReference type="PANTHER" id="PTHR43792">
    <property type="entry name" value="GNAT FAMILY, PUTATIVE (AFU_ORTHOLOGUE AFUA_3G00765)-RELATED-RELATED"/>
    <property type="match status" value="1"/>
</dbReference>
<comment type="caution">
    <text evidence="2">The sequence shown here is derived from an EMBL/GenBank/DDBJ whole genome shotgun (WGS) entry which is preliminary data.</text>
</comment>
<dbReference type="InterPro" id="IPR051531">
    <property type="entry name" value="N-acetyltransferase"/>
</dbReference>
<dbReference type="GO" id="GO:0016747">
    <property type="term" value="F:acyltransferase activity, transferring groups other than amino-acyl groups"/>
    <property type="evidence" value="ECO:0007669"/>
    <property type="project" value="InterPro"/>
</dbReference>
<gene>
    <name evidence="2" type="ORF">HU668_02055</name>
</gene>
<dbReference type="EMBL" id="JABWPM010000001">
    <property type="protein sequence ID" value="NUY95238.1"/>
    <property type="molecule type" value="Genomic_DNA"/>
</dbReference>
<accession>A0A7Y6TQP8</accession>
<dbReference type="RefSeq" id="WP_069728304.1">
    <property type="nucleotide sequence ID" value="NZ_JABWPE010000001.1"/>
</dbReference>
<evidence type="ECO:0000313" key="3">
    <source>
        <dbReference type="Proteomes" id="UP000566985"/>
    </source>
</evidence>
<name>A0A7Y6TQP8_9GAMM</name>
<keyword evidence="2" id="KW-0808">Transferase</keyword>
<proteinExistence type="predicted"/>
<evidence type="ECO:0000313" key="2">
    <source>
        <dbReference type="EMBL" id="NUY95238.1"/>
    </source>
</evidence>
<dbReference type="GeneID" id="57343903"/>
<dbReference type="PROSITE" id="PS51186">
    <property type="entry name" value="GNAT"/>
    <property type="match status" value="1"/>
</dbReference>
<dbReference type="InterPro" id="IPR000182">
    <property type="entry name" value="GNAT_dom"/>
</dbReference>
<sequence length="177" mass="19987">MLHTERLLLRPVRPEDEADLWRIYGDPATNTFNPAGPLRDRQQAHDVLQAWLQGWQDDGFGRWAIARQAHPDKPIGFGGLSVHLQDERRMNNLGYRFETAAWGQGYATEFACFTVGYGFTALALSTIEARVRKHHQASIKVLEKAGLRYVSEIQDVADAAPSQLYALSRAAWLARPE</sequence>
<organism evidence="2 3">
    <name type="scientific">Pantoea brenneri</name>
    <dbReference type="NCBI Taxonomy" id="472694"/>
    <lineage>
        <taxon>Bacteria</taxon>
        <taxon>Pseudomonadati</taxon>
        <taxon>Pseudomonadota</taxon>
        <taxon>Gammaproteobacteria</taxon>
        <taxon>Enterobacterales</taxon>
        <taxon>Erwiniaceae</taxon>
        <taxon>Pantoea</taxon>
    </lineage>
</organism>
<protein>
    <submittedName>
        <fullName evidence="2">GNAT family N-acetyltransferase</fullName>
    </submittedName>
</protein>
<dbReference type="SUPFAM" id="SSF55729">
    <property type="entry name" value="Acyl-CoA N-acyltransferases (Nat)"/>
    <property type="match status" value="1"/>
</dbReference>
<dbReference type="Proteomes" id="UP000566985">
    <property type="component" value="Unassembled WGS sequence"/>
</dbReference>